<reference evidence="19" key="1">
    <citation type="submission" date="2015-07" db="EMBL/GenBank/DDBJ databases">
        <title>Transcriptome Assembly of Anthurium amnicola.</title>
        <authorList>
            <person name="Suzuki J."/>
        </authorList>
    </citation>
    <scope>NUCLEOTIDE SEQUENCE</scope>
</reference>
<feature type="domain" description="AIG1-type G" evidence="18">
    <location>
        <begin position="181"/>
        <end position="410"/>
    </location>
</feature>
<protein>
    <submittedName>
        <fullName evidence="19">Translocase of chloroplast 90, chloroplastic</fullName>
    </submittedName>
</protein>
<evidence type="ECO:0000256" key="15">
    <source>
        <dbReference type="ARBA" id="ARBA00023766"/>
    </source>
</evidence>
<name>A0A1D1ZGX9_9ARAE</name>
<dbReference type="GO" id="GO:0015031">
    <property type="term" value="P:protein transport"/>
    <property type="evidence" value="ECO:0007669"/>
    <property type="project" value="UniProtKB-KW"/>
</dbReference>
<evidence type="ECO:0000256" key="5">
    <source>
        <dbReference type="ARBA" id="ARBA00022692"/>
    </source>
</evidence>
<dbReference type="Gene3D" id="3.40.50.300">
    <property type="entry name" value="P-loop containing nucleotide triphosphate hydrolases"/>
    <property type="match status" value="1"/>
</dbReference>
<dbReference type="GO" id="GO:0009707">
    <property type="term" value="C:chloroplast outer membrane"/>
    <property type="evidence" value="ECO:0007669"/>
    <property type="project" value="UniProtKB-SubCell"/>
</dbReference>
<dbReference type="Pfam" id="PF04548">
    <property type="entry name" value="AIG1"/>
    <property type="match status" value="1"/>
</dbReference>
<dbReference type="PANTHER" id="PTHR10903">
    <property type="entry name" value="GTPASE, IMAP FAMILY MEMBER-RELATED"/>
    <property type="match status" value="1"/>
</dbReference>
<dbReference type="EMBL" id="GDJX01001684">
    <property type="protein sequence ID" value="JAT66252.1"/>
    <property type="molecule type" value="Transcribed_RNA"/>
</dbReference>
<dbReference type="InterPro" id="IPR005690">
    <property type="entry name" value="Toc86_159"/>
</dbReference>
<dbReference type="GO" id="GO:0046872">
    <property type="term" value="F:metal ion binding"/>
    <property type="evidence" value="ECO:0007669"/>
    <property type="project" value="UniProtKB-KW"/>
</dbReference>
<gene>
    <name evidence="19" type="primary">TOC90</name>
    <name evidence="19" type="ORF">g.65504</name>
</gene>
<keyword evidence="9" id="KW-1002">Plastid outer membrane</keyword>
<evidence type="ECO:0000313" key="19">
    <source>
        <dbReference type="EMBL" id="JAT66252.1"/>
    </source>
</evidence>
<dbReference type="PANTHER" id="PTHR10903:SF68">
    <property type="entry name" value="TRANSLOCASE OF CHLOROPLAST 90, CHLOROPLASTIC"/>
    <property type="match status" value="1"/>
</dbReference>
<feature type="compositionally biased region" description="Low complexity" evidence="17">
    <location>
        <begin position="426"/>
        <end position="437"/>
    </location>
</feature>
<dbReference type="InterPro" id="IPR027417">
    <property type="entry name" value="P-loop_NTPase"/>
</dbReference>
<keyword evidence="4" id="KW-0934">Plastid</keyword>
<dbReference type="GO" id="GO:0045036">
    <property type="term" value="P:protein targeting to chloroplast"/>
    <property type="evidence" value="ECO:0007669"/>
    <property type="project" value="InterPro"/>
</dbReference>
<dbReference type="InterPro" id="IPR006703">
    <property type="entry name" value="G_AIG1"/>
</dbReference>
<evidence type="ECO:0000256" key="14">
    <source>
        <dbReference type="ARBA" id="ARBA00023136"/>
    </source>
</evidence>
<dbReference type="AlphaFoldDB" id="A0A1D1ZGX9"/>
<dbReference type="Pfam" id="PF11886">
    <property type="entry name" value="TOC159_MAD"/>
    <property type="match status" value="1"/>
</dbReference>
<keyword evidence="5" id="KW-0812">Transmembrane</keyword>
<evidence type="ECO:0000259" key="18">
    <source>
        <dbReference type="PROSITE" id="PS51720"/>
    </source>
</evidence>
<evidence type="ECO:0000256" key="8">
    <source>
        <dbReference type="ARBA" id="ARBA00022801"/>
    </source>
</evidence>
<keyword evidence="13" id="KW-0342">GTP-binding</keyword>
<evidence type="ECO:0000256" key="13">
    <source>
        <dbReference type="ARBA" id="ARBA00023134"/>
    </source>
</evidence>
<evidence type="ECO:0000256" key="4">
    <source>
        <dbReference type="ARBA" id="ARBA00022640"/>
    </source>
</evidence>
<evidence type="ECO:0000256" key="1">
    <source>
        <dbReference type="ARBA" id="ARBA00001946"/>
    </source>
</evidence>
<keyword evidence="7" id="KW-0547">Nucleotide-binding</keyword>
<keyword evidence="12" id="KW-1133">Transmembrane helix</keyword>
<accession>A0A1D1ZGX9</accession>
<dbReference type="FunFam" id="3.40.50.300:FF:000413">
    <property type="entry name" value="Translocase of chloroplast 120, chloroplastic"/>
    <property type="match status" value="1"/>
</dbReference>
<evidence type="ECO:0000256" key="6">
    <source>
        <dbReference type="ARBA" id="ARBA00022723"/>
    </source>
</evidence>
<feature type="compositionally biased region" description="Acidic residues" evidence="17">
    <location>
        <begin position="438"/>
        <end position="450"/>
    </location>
</feature>
<evidence type="ECO:0000256" key="3">
    <source>
        <dbReference type="ARBA" id="ARBA00022528"/>
    </source>
</evidence>
<proteinExistence type="inferred from homology"/>
<feature type="region of interest" description="Disordered" evidence="17">
    <location>
        <begin position="426"/>
        <end position="450"/>
    </location>
</feature>
<keyword evidence="3" id="KW-0150">Chloroplast</keyword>
<evidence type="ECO:0000256" key="10">
    <source>
        <dbReference type="ARBA" id="ARBA00022842"/>
    </source>
</evidence>
<dbReference type="PROSITE" id="PS51720">
    <property type="entry name" value="G_AIG1"/>
    <property type="match status" value="1"/>
</dbReference>
<comment type="cofactor">
    <cofactor evidence="1">
        <name>Mg(2+)</name>
        <dbReference type="ChEBI" id="CHEBI:18420"/>
    </cofactor>
</comment>
<dbReference type="InterPro" id="IPR045058">
    <property type="entry name" value="GIMA/IAN/Toc"/>
</dbReference>
<dbReference type="SUPFAM" id="SSF52540">
    <property type="entry name" value="P-loop containing nucleoside triphosphate hydrolases"/>
    <property type="match status" value="1"/>
</dbReference>
<dbReference type="NCBIfam" id="TIGR00993">
    <property type="entry name" value="3a0901s04IAP86"/>
    <property type="match status" value="1"/>
</dbReference>
<evidence type="ECO:0000256" key="2">
    <source>
        <dbReference type="ARBA" id="ARBA00022448"/>
    </source>
</evidence>
<evidence type="ECO:0000256" key="11">
    <source>
        <dbReference type="ARBA" id="ARBA00022927"/>
    </source>
</evidence>
<keyword evidence="6" id="KW-0479">Metal-binding</keyword>
<comment type="subcellular location">
    <subcellularLocation>
        <location evidence="15">Plastid</location>
        <location evidence="15">Chloroplast outer membrane</location>
        <topology evidence="15">Single-pass membrane protein</topology>
    </subcellularLocation>
</comment>
<keyword evidence="14" id="KW-0472">Membrane</keyword>
<dbReference type="GO" id="GO:0005525">
    <property type="term" value="F:GTP binding"/>
    <property type="evidence" value="ECO:0007669"/>
    <property type="project" value="UniProtKB-KW"/>
</dbReference>
<sequence length="797" mass="88266">MRGVQDLCSYLSRMKTFREWISHQIESKSLLSSARPFSFFETDLPNEDIRDQGMAIASAASEAAPVGSINHGTSGNQVRGIQPHPEVVASEDLHHSHLSTTCHSIRDPLANVEVLQINFLRLVHRIGMSLGNHVVAQVLYRLQLADAISTGETGAKGPNLRIDEAKAIAAELEAADQNDLDFSLKILVIGKTGVGKSATINSIFEETKTETNAFRPATKCIQEIFGTLKGIKLTIIDTPGLLPSHSNQRHNKRVMLSIKRFIKKSPPDIVLYFERLDVINMGYSDFPLLKLMTDVLGSSVWCNTIVVLTHSSAIREGPSGYPVNYEVLVNQCKNLIQHYINQAISDTRLENPILLVENNPFCKTNLAGEMVLPNGIVWRLEFLLLCASMKVLADANALLKFQDSFQIGQTNSRLPSLPHLLSSLLQPHSMSSSSGSEDGLDELSDLEDEDDYDRLPPIRILTKAQFQRLSKSQKSDYLYELHYRETLYLKKQLKREVQRQKGKIHPGDEFSNDNVNDDVSDTPEAVALPDMAIPLSFDSDHPVYRYRYLAHDDQWLVRPVLDSQGWDHDAGFDGINLETSRDVNRDLHVSVVGQMSKDKQECNILTECAAKYSGLRSSIFSGGTDIQTTGKDLVYTIRGGAKIRNLGHNMTGGGISLTSFGSMYVTGAKVEDSISIGKRLKLSMNTGCIRGCGRMAYGGSLEASIFGRDHPVRDDKLTLAMTCLSFEKETVVGGILQSDFQAGHSTKMSVKANLNSRNLGNISLKTSTSHDVEIALIAVVSLVQALFRRRFINNPDY</sequence>
<keyword evidence="10" id="KW-0460">Magnesium</keyword>
<evidence type="ECO:0000256" key="16">
    <source>
        <dbReference type="ARBA" id="ARBA00023775"/>
    </source>
</evidence>
<keyword evidence="2" id="KW-0813">Transport</keyword>
<keyword evidence="11" id="KW-0653">Protein transport</keyword>
<evidence type="ECO:0000256" key="12">
    <source>
        <dbReference type="ARBA" id="ARBA00022989"/>
    </source>
</evidence>
<evidence type="ECO:0000256" key="9">
    <source>
        <dbReference type="ARBA" id="ARBA00022805"/>
    </source>
</evidence>
<evidence type="ECO:0000256" key="17">
    <source>
        <dbReference type="SAM" id="MobiDB-lite"/>
    </source>
</evidence>
<dbReference type="InterPro" id="IPR024283">
    <property type="entry name" value="TOC159_MAD"/>
</dbReference>
<dbReference type="GO" id="GO:0003924">
    <property type="term" value="F:GTPase activity"/>
    <property type="evidence" value="ECO:0007669"/>
    <property type="project" value="InterPro"/>
</dbReference>
<keyword evidence="8" id="KW-0378">Hydrolase</keyword>
<evidence type="ECO:0000256" key="7">
    <source>
        <dbReference type="ARBA" id="ARBA00022741"/>
    </source>
</evidence>
<comment type="similarity">
    <text evidence="16">Belongs to the TRAFAC class TrmE-Era-EngA-EngB-Septin-like GTPase superfamily. AIG1/Toc34/Toc159-like paraseptin GTPase family. TOC159 subfamily.</text>
</comment>
<organism evidence="19">
    <name type="scientific">Anthurium amnicola</name>
    <dbReference type="NCBI Taxonomy" id="1678845"/>
    <lineage>
        <taxon>Eukaryota</taxon>
        <taxon>Viridiplantae</taxon>
        <taxon>Streptophyta</taxon>
        <taxon>Embryophyta</taxon>
        <taxon>Tracheophyta</taxon>
        <taxon>Spermatophyta</taxon>
        <taxon>Magnoliopsida</taxon>
        <taxon>Liliopsida</taxon>
        <taxon>Araceae</taxon>
        <taxon>Pothoideae</taxon>
        <taxon>Potheae</taxon>
        <taxon>Anthurium</taxon>
    </lineage>
</organism>